<accession>A0A016SSS9</accession>
<evidence type="ECO:0000313" key="1">
    <source>
        <dbReference type="EMBL" id="EYB93422.1"/>
    </source>
</evidence>
<dbReference type="Proteomes" id="UP000024635">
    <property type="component" value="Unassembled WGS sequence"/>
</dbReference>
<protein>
    <submittedName>
        <fullName evidence="1">Uncharacterized protein</fullName>
    </submittedName>
</protein>
<dbReference type="EMBL" id="JARK01001518">
    <property type="protein sequence ID" value="EYB93422.1"/>
    <property type="molecule type" value="Genomic_DNA"/>
</dbReference>
<evidence type="ECO:0000313" key="2">
    <source>
        <dbReference type="Proteomes" id="UP000024635"/>
    </source>
</evidence>
<sequence>MSAVDLTNVGQPLRSIWWFVQNPWKCFIDIPANQQNNNKLQDPRKLCRYSEAKTPEIGMRLNYYRVGEL</sequence>
<proteinExistence type="predicted"/>
<gene>
    <name evidence="1" type="primary">Acey_s0182.g880</name>
    <name evidence="1" type="ORF">Y032_0182g880</name>
</gene>
<name>A0A016SSS9_9BILA</name>
<reference evidence="2" key="1">
    <citation type="journal article" date="2015" name="Nat. Genet.">
        <title>The genome and transcriptome of the zoonotic hookworm Ancylostoma ceylanicum identify infection-specific gene families.</title>
        <authorList>
            <person name="Schwarz E.M."/>
            <person name="Hu Y."/>
            <person name="Antoshechkin I."/>
            <person name="Miller M.M."/>
            <person name="Sternberg P.W."/>
            <person name="Aroian R.V."/>
        </authorList>
    </citation>
    <scope>NUCLEOTIDE SEQUENCE</scope>
    <source>
        <strain evidence="2">HY135</strain>
    </source>
</reference>
<organism evidence="1 2">
    <name type="scientific">Ancylostoma ceylanicum</name>
    <dbReference type="NCBI Taxonomy" id="53326"/>
    <lineage>
        <taxon>Eukaryota</taxon>
        <taxon>Metazoa</taxon>
        <taxon>Ecdysozoa</taxon>
        <taxon>Nematoda</taxon>
        <taxon>Chromadorea</taxon>
        <taxon>Rhabditida</taxon>
        <taxon>Rhabditina</taxon>
        <taxon>Rhabditomorpha</taxon>
        <taxon>Strongyloidea</taxon>
        <taxon>Ancylostomatidae</taxon>
        <taxon>Ancylostomatinae</taxon>
        <taxon>Ancylostoma</taxon>
    </lineage>
</organism>
<dbReference type="AlphaFoldDB" id="A0A016SSS9"/>
<comment type="caution">
    <text evidence="1">The sequence shown here is derived from an EMBL/GenBank/DDBJ whole genome shotgun (WGS) entry which is preliminary data.</text>
</comment>
<keyword evidence="2" id="KW-1185">Reference proteome</keyword>